<protein>
    <recommendedName>
        <fullName evidence="3">WYL domain-containing protein</fullName>
    </recommendedName>
</protein>
<proteinExistence type="predicted"/>
<evidence type="ECO:0008006" key="3">
    <source>
        <dbReference type="Google" id="ProtNLM"/>
    </source>
</evidence>
<evidence type="ECO:0000313" key="1">
    <source>
        <dbReference type="EMBL" id="CAG5091899.1"/>
    </source>
</evidence>
<accession>A0ABM8V7Z3</accession>
<keyword evidence="2" id="KW-1185">Reference proteome</keyword>
<reference evidence="1 2" key="1">
    <citation type="submission" date="2021-04" db="EMBL/GenBank/DDBJ databases">
        <authorList>
            <person name="Rakotoarivonina H."/>
        </authorList>
    </citation>
    <scope>NUCLEOTIDE SEQUENCE [LARGE SCALE GENOMIC DNA]</scope>
    <source>
        <strain evidence="1 2">XE</strain>
    </source>
</reference>
<gene>
    <name evidence="1" type="primary">txxe 3190</name>
    <name evidence="1" type="ORF">TXXE_16960</name>
</gene>
<dbReference type="Proteomes" id="UP000681526">
    <property type="component" value="Unassembled WGS sequence"/>
</dbReference>
<comment type="caution">
    <text evidence="1">The sequence shown here is derived from an EMBL/GenBank/DDBJ whole genome shotgun (WGS) entry which is preliminary data.</text>
</comment>
<name>A0ABM8V7Z3_THEXY</name>
<sequence>MIRMHKYVGRRIEIIYIAADGKLSQRTIHVLSVQGGIVRAFCMTTGAPRTFRIDNILAVQPAARPA</sequence>
<organism evidence="1 2">
    <name type="scientific">Thermobacillus xylanilyticus</name>
    <dbReference type="NCBI Taxonomy" id="76633"/>
    <lineage>
        <taxon>Bacteria</taxon>
        <taxon>Bacillati</taxon>
        <taxon>Bacillota</taxon>
        <taxon>Bacilli</taxon>
        <taxon>Bacillales</taxon>
        <taxon>Paenibacillaceae</taxon>
        <taxon>Thermobacillus</taxon>
    </lineage>
</organism>
<evidence type="ECO:0000313" key="2">
    <source>
        <dbReference type="Proteomes" id="UP000681526"/>
    </source>
</evidence>
<dbReference type="EMBL" id="CAJRAY010000085">
    <property type="protein sequence ID" value="CAG5091899.1"/>
    <property type="molecule type" value="Genomic_DNA"/>
</dbReference>